<organism evidence="7 8">
    <name type="scientific">Arthrobacter deserti</name>
    <dbReference type="NCBI Taxonomy" id="1742687"/>
    <lineage>
        <taxon>Bacteria</taxon>
        <taxon>Bacillati</taxon>
        <taxon>Actinomycetota</taxon>
        <taxon>Actinomycetes</taxon>
        <taxon>Micrococcales</taxon>
        <taxon>Micrococcaceae</taxon>
        <taxon>Arthrobacter</taxon>
    </lineage>
</organism>
<feature type="transmembrane region" description="Helical" evidence="5">
    <location>
        <begin position="6"/>
        <end position="27"/>
    </location>
</feature>
<keyword evidence="3 5" id="KW-1133">Transmembrane helix</keyword>
<name>A0ABX1JTH3_9MICC</name>
<dbReference type="InterPro" id="IPR020846">
    <property type="entry name" value="MFS_dom"/>
</dbReference>
<dbReference type="Gene3D" id="1.20.1250.20">
    <property type="entry name" value="MFS general substrate transporter like domains"/>
    <property type="match status" value="1"/>
</dbReference>
<feature type="domain" description="Major facilitator superfamily (MFS) profile" evidence="6">
    <location>
        <begin position="1"/>
        <end position="57"/>
    </location>
</feature>
<evidence type="ECO:0000256" key="3">
    <source>
        <dbReference type="ARBA" id="ARBA00022989"/>
    </source>
</evidence>
<feature type="non-terminal residue" evidence="7">
    <location>
        <position position="1"/>
    </location>
</feature>
<protein>
    <submittedName>
        <fullName evidence="7">MHS family MFS transporter</fullName>
    </submittedName>
</protein>
<keyword evidence="8" id="KW-1185">Reference proteome</keyword>
<keyword evidence="4 5" id="KW-0472">Membrane</keyword>
<keyword evidence="2 5" id="KW-0812">Transmembrane</keyword>
<evidence type="ECO:0000313" key="8">
    <source>
        <dbReference type="Proteomes" id="UP000523795"/>
    </source>
</evidence>
<dbReference type="SUPFAM" id="SSF103473">
    <property type="entry name" value="MFS general substrate transporter"/>
    <property type="match status" value="1"/>
</dbReference>
<sequence>NLGISILGQFLLGIGAVMTGIVTAVLMSELFPTKVRYTASASTYNLAYTVFGGTAPS</sequence>
<evidence type="ECO:0000259" key="6">
    <source>
        <dbReference type="PROSITE" id="PS50850"/>
    </source>
</evidence>
<evidence type="ECO:0000256" key="5">
    <source>
        <dbReference type="SAM" id="Phobius"/>
    </source>
</evidence>
<reference evidence="7 8" key="1">
    <citation type="submission" date="2020-04" db="EMBL/GenBank/DDBJ databases">
        <authorList>
            <person name="Liu S."/>
        </authorList>
    </citation>
    <scope>NUCLEOTIDE SEQUENCE [LARGE SCALE GENOMIC DNA]</scope>
    <source>
        <strain evidence="7 8">CGMCC 1.15091</strain>
    </source>
</reference>
<dbReference type="PROSITE" id="PS50850">
    <property type="entry name" value="MFS"/>
    <property type="match status" value="1"/>
</dbReference>
<dbReference type="Proteomes" id="UP000523795">
    <property type="component" value="Unassembled WGS sequence"/>
</dbReference>
<proteinExistence type="predicted"/>
<dbReference type="InterPro" id="IPR036259">
    <property type="entry name" value="MFS_trans_sf"/>
</dbReference>
<comment type="caution">
    <text evidence="7">The sequence shown here is derived from an EMBL/GenBank/DDBJ whole genome shotgun (WGS) entry which is preliminary data.</text>
</comment>
<evidence type="ECO:0000313" key="7">
    <source>
        <dbReference type="EMBL" id="NKX52602.1"/>
    </source>
</evidence>
<evidence type="ECO:0000256" key="2">
    <source>
        <dbReference type="ARBA" id="ARBA00022692"/>
    </source>
</evidence>
<evidence type="ECO:0000256" key="4">
    <source>
        <dbReference type="ARBA" id="ARBA00023136"/>
    </source>
</evidence>
<gene>
    <name evidence="7" type="ORF">HER39_18900</name>
</gene>
<comment type="subcellular location">
    <subcellularLocation>
        <location evidence="1">Cell membrane</location>
        <topology evidence="1">Multi-pass membrane protein</topology>
    </subcellularLocation>
</comment>
<accession>A0ABX1JTH3</accession>
<feature type="non-terminal residue" evidence="7">
    <location>
        <position position="57"/>
    </location>
</feature>
<dbReference type="EMBL" id="JAAZSR010000620">
    <property type="protein sequence ID" value="NKX52602.1"/>
    <property type="molecule type" value="Genomic_DNA"/>
</dbReference>
<evidence type="ECO:0000256" key="1">
    <source>
        <dbReference type="ARBA" id="ARBA00004651"/>
    </source>
</evidence>